<reference evidence="18" key="1">
    <citation type="submission" date="2016-11" db="EMBL/GenBank/DDBJ databases">
        <authorList>
            <person name="Varghese N."/>
            <person name="Submissions S."/>
        </authorList>
    </citation>
    <scope>NUCLEOTIDE SEQUENCE [LARGE SCALE GENOMIC DNA]</scope>
    <source>
        <strain evidence="18">DSM 27623</strain>
    </source>
</reference>
<evidence type="ECO:0000259" key="16">
    <source>
        <dbReference type="PROSITE" id="PS50853"/>
    </source>
</evidence>
<keyword evidence="18" id="KW-1185">Reference proteome</keyword>
<evidence type="ECO:0000256" key="4">
    <source>
        <dbReference type="ARBA" id="ARBA00022679"/>
    </source>
</evidence>
<keyword evidence="11" id="KW-0472">Membrane</keyword>
<keyword evidence="6" id="KW-0732">Signal</keyword>
<keyword evidence="10" id="KW-1133">Transmembrane helix</keyword>
<evidence type="ECO:0000256" key="10">
    <source>
        <dbReference type="ARBA" id="ARBA00022989"/>
    </source>
</evidence>
<dbReference type="Pfam" id="PF18962">
    <property type="entry name" value="Por_Secre_tail"/>
    <property type="match status" value="1"/>
</dbReference>
<evidence type="ECO:0000256" key="14">
    <source>
        <dbReference type="ARBA" id="ARBA00023170"/>
    </source>
</evidence>
<proteinExistence type="predicted"/>
<dbReference type="SUPFAM" id="SSF49265">
    <property type="entry name" value="Fibronectin type III"/>
    <property type="match status" value="1"/>
</dbReference>
<dbReference type="InterPro" id="IPR055163">
    <property type="entry name" value="ALK/LTK-like_GRD"/>
</dbReference>
<evidence type="ECO:0000256" key="5">
    <source>
        <dbReference type="ARBA" id="ARBA00022692"/>
    </source>
</evidence>
<dbReference type="EMBL" id="FSRK01000001">
    <property type="protein sequence ID" value="SIO18784.1"/>
    <property type="molecule type" value="Genomic_DNA"/>
</dbReference>
<keyword evidence="12" id="KW-0829">Tyrosine-protein kinase</keyword>
<dbReference type="GO" id="GO:0005524">
    <property type="term" value="F:ATP binding"/>
    <property type="evidence" value="ECO:0007669"/>
    <property type="project" value="UniProtKB-KW"/>
</dbReference>
<dbReference type="InterPro" id="IPR036116">
    <property type="entry name" value="FN3_sf"/>
</dbReference>
<dbReference type="Pfam" id="PF12810">
    <property type="entry name" value="ALK_LTK_GRD"/>
    <property type="match status" value="1"/>
</dbReference>
<dbReference type="GO" id="GO:0004714">
    <property type="term" value="F:transmembrane receptor protein tyrosine kinase activity"/>
    <property type="evidence" value="ECO:0007669"/>
    <property type="project" value="UniProtKB-EC"/>
</dbReference>
<evidence type="ECO:0000256" key="15">
    <source>
        <dbReference type="ARBA" id="ARBA00023180"/>
    </source>
</evidence>
<keyword evidence="7" id="KW-0547">Nucleotide-binding</keyword>
<evidence type="ECO:0000256" key="12">
    <source>
        <dbReference type="ARBA" id="ARBA00023137"/>
    </source>
</evidence>
<evidence type="ECO:0000256" key="11">
    <source>
        <dbReference type="ARBA" id="ARBA00023136"/>
    </source>
</evidence>
<feature type="domain" description="Fibronectin type-III" evidence="16">
    <location>
        <begin position="449"/>
        <end position="542"/>
    </location>
</feature>
<keyword evidence="3" id="KW-1003">Cell membrane</keyword>
<dbReference type="Proteomes" id="UP000185207">
    <property type="component" value="Unassembled WGS sequence"/>
</dbReference>
<dbReference type="CDD" id="cd00063">
    <property type="entry name" value="FN3"/>
    <property type="match status" value="1"/>
</dbReference>
<name>A0A1N6HG02_9FLAO</name>
<keyword evidence="8" id="KW-0418">Kinase</keyword>
<dbReference type="InterPro" id="IPR003961">
    <property type="entry name" value="FN3_dom"/>
</dbReference>
<keyword evidence="15" id="KW-0325">Glycoprotein</keyword>
<dbReference type="EC" id="2.7.10.1" evidence="2"/>
<evidence type="ECO:0000256" key="1">
    <source>
        <dbReference type="ARBA" id="ARBA00004251"/>
    </source>
</evidence>
<evidence type="ECO:0000313" key="17">
    <source>
        <dbReference type="EMBL" id="SIO18784.1"/>
    </source>
</evidence>
<dbReference type="NCBIfam" id="TIGR04183">
    <property type="entry name" value="Por_Secre_tail"/>
    <property type="match status" value="1"/>
</dbReference>
<evidence type="ECO:0000256" key="2">
    <source>
        <dbReference type="ARBA" id="ARBA00011902"/>
    </source>
</evidence>
<evidence type="ECO:0000256" key="13">
    <source>
        <dbReference type="ARBA" id="ARBA00023157"/>
    </source>
</evidence>
<sequence length="1611" mass="167625">MMKKFTLVKAFYAFSGKLVFSILFITFLSLVKGQVTQTFSYTGSAQSFVVPSGVTSVSVKIWGAGGAGSDGSGGSGAFLKGTLAVTSGQTLTIVVGGGGSLNTSAVSAGGYGGGGASGGAYGGSGGGYSGIFSSATLSQANVLALAAGGGGGGYYGDSSYGGAGGATAGTNGGNAASTSYTSGRGATITAAGTGGQYNGTDNRNGYTGAALQGGAGNSFSAAYSYYGGGGGGGYYGGGSGYSSGSTTNYSSAGGGGSSYISGSLTATTNTVGTTSNAGAATQAPGNAETGYVSGIGNGGAGSISATTGKGGNGLITITYNTVACTTPATQPTALTFGTTSATSIAGSFTAPGTPPSGYLILRSTSSTAPTPVNGTSYTTGNTVTLGGNSYYVIQGSATTANATTFTDSALTSNTRYYYYIYSYNNACIGAPYYLTTSPLSDNKITCAAAPTSLSVGTITSAGATFTWTSAAGGNAGAISSTLNIYSNSGYTTLVTSVPGVTSSYVLSSGLNSNTTYYYQIVNTNVGGCSSSTNGGSFTTLCASVSIPYLEDFNSVTTPAIPSCTTVINAGSGNSWATAANPAANGFSSQVLRYAWNTGNAANTWFFTKGLNLTSGVSYRLTFKYNNNSSTFVEKMKVAYGTNNTVAAMINTLADYSNITGGASTANSVVIDFVPSSTGVFYIGFQAYSAANQFYLYLDDIAVNVSPDPIVITPAVPSFCAGGSTTLTASSTTSYTYSWSPSTGLSSTSGATVTASPTTTTTYTVTGTSGSITNTKTVTVTVNPVPTNVSITETPSSAVACDMDYVKLDASGGIGNAVAYSEDFSAGVGSNWAYAGTDTNIIGVYYNSNNAGGTAYEAGLSWSSGSNTTGTWVFLPYNISTSQSIPMDISAFTSLNLSFKYMFDADTTSNYVRGIYVDVSTDNNSWTNVWSRTAITADIAATQISNVSLAPYIGNNQLYIRFRYTGESYGLFDWYIDDIVFDGNKKLVTWSPSIGLYTDVGLTTPYNGTDYLSTVYAAPGTATTYTAKATLGTCDKTAVTSSIVRSKMQYTGTGTDWSTGSNWFPAVVPDVTKCANILAGKIVEINATAQAKTITIANTAKLTVKANNSLRIIDDINITNNSNNDNLTIESDAVLLQDNANAVNSGKILAHRDVKMRKMDYTYWSTPVTGQKLLNDTTLNDGFSVGTPNNRIFYYNEPNDTFKAVPATETTFINAKGYAIRGKDSYDPAVLTSDNTLKFVGTPNNGSFSTNIQRSANTGTGGTVEHGYNLIGNPYPSNIDFIKFYNLGNNKNIIYGKVWFWTDVTPVTTQQGSSYSGNNYATITLAGGTPPTYSDTTVTPSPSSGSYTPTKNIKLGQGFIVQAKNLGTGQVISFDNTVRTNESGVFYNNKNTDQTNRYWLKLISPQNVINTILIAHIDDATNNYEGDYDADILVVGDDSFYSKVDSHKLQIQARGSFVDSDVVTVSAKYSANGTYKVSLENNQGIFAENQNVYLKDKLLNIITNLKEKDYSFTASKGTDETRFEIVYKDNAVLGSDVMTKSDFEVYKWHGNYIVKSSKSLGKVEVYDTSGRLMYSVKTKETTLEIDASKLVNGVYIIKAENSGDLKTKKIIK</sequence>
<dbReference type="OrthoDB" id="906679at2"/>
<dbReference type="GO" id="GO:0005886">
    <property type="term" value="C:plasma membrane"/>
    <property type="evidence" value="ECO:0007669"/>
    <property type="project" value="UniProtKB-SubCell"/>
</dbReference>
<keyword evidence="14" id="KW-0675">Receptor</keyword>
<dbReference type="RefSeq" id="WP_074235492.1">
    <property type="nucleotide sequence ID" value="NZ_FSRK01000001.1"/>
</dbReference>
<dbReference type="InterPro" id="IPR013783">
    <property type="entry name" value="Ig-like_fold"/>
</dbReference>
<comment type="subcellular location">
    <subcellularLocation>
        <location evidence="1">Cell membrane</location>
        <topology evidence="1">Single-pass type I membrane protein</topology>
    </subcellularLocation>
</comment>
<dbReference type="PROSITE" id="PS50853">
    <property type="entry name" value="FN3"/>
    <property type="match status" value="1"/>
</dbReference>
<dbReference type="STRING" id="1416779.SAMN05444409_2445"/>
<keyword evidence="13" id="KW-1015">Disulfide bond</keyword>
<dbReference type="InterPro" id="IPR026444">
    <property type="entry name" value="Secre_tail"/>
</dbReference>
<accession>A0A1N6HG02</accession>
<gene>
    <name evidence="17" type="ORF">SAMN05444409_2445</name>
</gene>
<organism evidence="17 18">
    <name type="scientific">Epilithonimonas zeae</name>
    <dbReference type="NCBI Taxonomy" id="1416779"/>
    <lineage>
        <taxon>Bacteria</taxon>
        <taxon>Pseudomonadati</taxon>
        <taxon>Bacteroidota</taxon>
        <taxon>Flavobacteriia</taxon>
        <taxon>Flavobacteriales</taxon>
        <taxon>Weeksellaceae</taxon>
        <taxon>Chryseobacterium group</taxon>
        <taxon>Epilithonimonas</taxon>
    </lineage>
</organism>
<evidence type="ECO:0000256" key="9">
    <source>
        <dbReference type="ARBA" id="ARBA00022840"/>
    </source>
</evidence>
<evidence type="ECO:0000256" key="7">
    <source>
        <dbReference type="ARBA" id="ARBA00022741"/>
    </source>
</evidence>
<keyword evidence="4" id="KW-0808">Transferase</keyword>
<dbReference type="SMART" id="SM00060">
    <property type="entry name" value="FN3"/>
    <property type="match status" value="2"/>
</dbReference>
<dbReference type="Gene3D" id="2.60.120.200">
    <property type="match status" value="1"/>
</dbReference>
<protein>
    <recommendedName>
        <fullName evidence="2">receptor protein-tyrosine kinase</fullName>
        <ecNumber evidence="2">2.7.10.1</ecNumber>
    </recommendedName>
</protein>
<evidence type="ECO:0000256" key="8">
    <source>
        <dbReference type="ARBA" id="ARBA00022777"/>
    </source>
</evidence>
<evidence type="ECO:0000313" key="18">
    <source>
        <dbReference type="Proteomes" id="UP000185207"/>
    </source>
</evidence>
<evidence type="ECO:0000256" key="3">
    <source>
        <dbReference type="ARBA" id="ARBA00022475"/>
    </source>
</evidence>
<dbReference type="Gene3D" id="2.60.40.10">
    <property type="entry name" value="Immunoglobulins"/>
    <property type="match status" value="2"/>
</dbReference>
<keyword evidence="9" id="KW-0067">ATP-binding</keyword>
<keyword evidence="5" id="KW-0812">Transmembrane</keyword>
<evidence type="ECO:0000256" key="6">
    <source>
        <dbReference type="ARBA" id="ARBA00022729"/>
    </source>
</evidence>